<dbReference type="EMBL" id="CABPST010000016">
    <property type="protein sequence ID" value="VVE90444.1"/>
    <property type="molecule type" value="Genomic_DNA"/>
</dbReference>
<accession>A0A5E5BXV1</accession>
<evidence type="ECO:0000313" key="2">
    <source>
        <dbReference type="EMBL" id="VVE90444.1"/>
    </source>
</evidence>
<evidence type="ECO:0000313" key="3">
    <source>
        <dbReference type="Proteomes" id="UP000382040"/>
    </source>
</evidence>
<name>A0A5E5BXV1_9BURK</name>
<sequence length="83" mass="8310">MARAFGVALSQPSIGLSAYLAGGTPFSVTSFRRTFAAMASVASVAATALLALIDRVRLLANAGAHVSGHTPSAARSSASSWCA</sequence>
<keyword evidence="1" id="KW-0472">Membrane</keyword>
<dbReference type="AlphaFoldDB" id="A0A5E5BXV1"/>
<reference evidence="2 3" key="1">
    <citation type="submission" date="2019-08" db="EMBL/GenBank/DDBJ databases">
        <authorList>
            <person name="Peeters C."/>
        </authorList>
    </citation>
    <scope>NUCLEOTIDE SEQUENCE [LARGE SCALE GENOMIC DNA]</scope>
    <source>
        <strain evidence="2 3">LMG 20603</strain>
    </source>
</reference>
<proteinExistence type="predicted"/>
<gene>
    <name evidence="2" type="ORF">PBR20603_04429</name>
</gene>
<keyword evidence="1" id="KW-0812">Transmembrane</keyword>
<organism evidence="2 3">
    <name type="scientific">Pandoraea bronchicola</name>
    <dbReference type="NCBI Taxonomy" id="2508287"/>
    <lineage>
        <taxon>Bacteria</taxon>
        <taxon>Pseudomonadati</taxon>
        <taxon>Pseudomonadota</taxon>
        <taxon>Betaproteobacteria</taxon>
        <taxon>Burkholderiales</taxon>
        <taxon>Burkholderiaceae</taxon>
        <taxon>Pandoraea</taxon>
    </lineage>
</organism>
<keyword evidence="1" id="KW-1133">Transmembrane helix</keyword>
<protein>
    <submittedName>
        <fullName evidence="2">MFS transporter</fullName>
    </submittedName>
</protein>
<feature type="transmembrane region" description="Helical" evidence="1">
    <location>
        <begin position="33"/>
        <end position="53"/>
    </location>
</feature>
<dbReference type="Proteomes" id="UP000382040">
    <property type="component" value="Unassembled WGS sequence"/>
</dbReference>
<evidence type="ECO:0000256" key="1">
    <source>
        <dbReference type="SAM" id="Phobius"/>
    </source>
</evidence>
<keyword evidence="3" id="KW-1185">Reference proteome</keyword>